<dbReference type="PANTHER" id="PTHR39450:SF1">
    <property type="entry name" value="DUF1667 DOMAIN-CONTAINING PROTEIN"/>
    <property type="match status" value="1"/>
</dbReference>
<protein>
    <submittedName>
        <fullName evidence="1">CxxC motif-containing protein</fullName>
    </submittedName>
</protein>
<keyword evidence="2" id="KW-1185">Reference proteome</keyword>
<reference evidence="2" key="1">
    <citation type="submission" date="2016-10" db="EMBL/GenBank/DDBJ databases">
        <authorList>
            <person name="Varghese N."/>
            <person name="Submissions S."/>
        </authorList>
    </citation>
    <scope>NUCLEOTIDE SEQUENCE [LARGE SCALE GENOMIC DNA]</scope>
    <source>
        <strain evidence="2">VPI 5359</strain>
    </source>
</reference>
<dbReference type="EMBL" id="FNOU01000026">
    <property type="protein sequence ID" value="SDY33456.1"/>
    <property type="molecule type" value="Genomic_DNA"/>
</dbReference>
<dbReference type="Proteomes" id="UP000199652">
    <property type="component" value="Unassembled WGS sequence"/>
</dbReference>
<evidence type="ECO:0000313" key="1">
    <source>
        <dbReference type="EMBL" id="SDY33456.1"/>
    </source>
</evidence>
<dbReference type="InterPro" id="IPR012460">
    <property type="entry name" value="DUF1667"/>
</dbReference>
<organism evidence="1 2">
    <name type="scientific">Eubacterium barkeri</name>
    <name type="common">Clostridium barkeri</name>
    <dbReference type="NCBI Taxonomy" id="1528"/>
    <lineage>
        <taxon>Bacteria</taxon>
        <taxon>Bacillati</taxon>
        <taxon>Bacillota</taxon>
        <taxon>Clostridia</taxon>
        <taxon>Eubacteriales</taxon>
        <taxon>Eubacteriaceae</taxon>
        <taxon>Eubacterium</taxon>
    </lineage>
</organism>
<accession>A0A1H3J0G1</accession>
<dbReference type="OrthoDB" id="9811531at2"/>
<proteinExistence type="predicted"/>
<dbReference type="Pfam" id="PF07892">
    <property type="entry name" value="DUF1667"/>
    <property type="match status" value="1"/>
</dbReference>
<dbReference type="RefSeq" id="WP_090246849.1">
    <property type="nucleotide sequence ID" value="NZ_FNOU01000026.1"/>
</dbReference>
<dbReference type="PANTHER" id="PTHR39450">
    <property type="entry name" value="MOLYBDOPTERIN OXIDOREDUCTASE, 4FE-4S CLUSTER-BINDING SUBUNIT"/>
    <property type="match status" value="1"/>
</dbReference>
<name>A0A1H3J0G1_EUBBA</name>
<dbReference type="STRING" id="1528.SAMN04488579_12629"/>
<dbReference type="SUPFAM" id="SSF160148">
    <property type="entry name" value="CPE0013-like"/>
    <property type="match status" value="1"/>
</dbReference>
<dbReference type="Gene3D" id="3.10.530.10">
    <property type="entry name" value="CPE0013-like"/>
    <property type="match status" value="1"/>
</dbReference>
<dbReference type="AlphaFoldDB" id="A0A1H3J0G1"/>
<sequence length="119" mass="12718">MKRDLICISCPIGCAITVEGTDGHYTVTGNKCKNGEKYGIEEVTNPQRVVPSTVVIKGALMARLPVKTADTIPKDKIFDCMKEIDKVVVEAPIKMGDVIIPNVCGTGIDIVATKSMPAV</sequence>
<evidence type="ECO:0000313" key="2">
    <source>
        <dbReference type="Proteomes" id="UP000199652"/>
    </source>
</evidence>
<dbReference type="InterPro" id="IPR036593">
    <property type="entry name" value="CPE0013-like_sf"/>
</dbReference>
<gene>
    <name evidence="1" type="ORF">SAMN04488579_12629</name>
</gene>